<keyword evidence="3" id="KW-1185">Reference proteome</keyword>
<dbReference type="Proteomes" id="UP001176940">
    <property type="component" value="Unassembled WGS sequence"/>
</dbReference>
<dbReference type="PANTHER" id="PTHR13771:SF9">
    <property type="entry name" value="INTERCELLULAR ADHESION MOLECULE 5"/>
    <property type="match status" value="1"/>
</dbReference>
<dbReference type="PANTHER" id="PTHR13771">
    <property type="entry name" value="INTERCELLULAR ADHESION MOLECULE"/>
    <property type="match status" value="1"/>
</dbReference>
<organism evidence="2 3">
    <name type="scientific">Ranitomeya imitator</name>
    <name type="common">mimic poison frog</name>
    <dbReference type="NCBI Taxonomy" id="111125"/>
    <lineage>
        <taxon>Eukaryota</taxon>
        <taxon>Metazoa</taxon>
        <taxon>Chordata</taxon>
        <taxon>Craniata</taxon>
        <taxon>Vertebrata</taxon>
        <taxon>Euteleostomi</taxon>
        <taxon>Amphibia</taxon>
        <taxon>Batrachia</taxon>
        <taxon>Anura</taxon>
        <taxon>Neobatrachia</taxon>
        <taxon>Hyloidea</taxon>
        <taxon>Dendrobatidae</taxon>
        <taxon>Dendrobatinae</taxon>
        <taxon>Ranitomeya</taxon>
    </lineage>
</organism>
<sequence>MAYALPSNVTIDLDQDMEEGKSHHVICTVYDVAPVKILQIQLLRDNTVIQNKRFKEYGQKGIQTVNNTFEVTASRLDNLQNFSCRATLDAQQTSLSVLPV</sequence>
<feature type="domain" description="Ig-like" evidence="1">
    <location>
        <begin position="6"/>
        <end position="96"/>
    </location>
</feature>
<gene>
    <name evidence="2" type="ORF">RIMI_LOCUS8680995</name>
</gene>
<proteinExistence type="predicted"/>
<evidence type="ECO:0000313" key="3">
    <source>
        <dbReference type="Proteomes" id="UP001176940"/>
    </source>
</evidence>
<dbReference type="InterPro" id="IPR036179">
    <property type="entry name" value="Ig-like_dom_sf"/>
</dbReference>
<dbReference type="PROSITE" id="PS50835">
    <property type="entry name" value="IG_LIKE"/>
    <property type="match status" value="1"/>
</dbReference>
<dbReference type="EMBL" id="CAUEEQ010017417">
    <property type="protein sequence ID" value="CAJ0940536.1"/>
    <property type="molecule type" value="Genomic_DNA"/>
</dbReference>
<dbReference type="InterPro" id="IPR047012">
    <property type="entry name" value="ICAM_VCAM"/>
</dbReference>
<name>A0ABN9LLD9_9NEOB</name>
<dbReference type="InterPro" id="IPR013783">
    <property type="entry name" value="Ig-like_fold"/>
</dbReference>
<protein>
    <recommendedName>
        <fullName evidence="1">Ig-like domain-containing protein</fullName>
    </recommendedName>
</protein>
<evidence type="ECO:0000313" key="2">
    <source>
        <dbReference type="EMBL" id="CAJ0940536.1"/>
    </source>
</evidence>
<dbReference type="Gene3D" id="2.60.40.10">
    <property type="entry name" value="Immunoglobulins"/>
    <property type="match status" value="1"/>
</dbReference>
<accession>A0ABN9LLD9</accession>
<reference evidence="2" key="1">
    <citation type="submission" date="2023-07" db="EMBL/GenBank/DDBJ databases">
        <authorList>
            <person name="Stuckert A."/>
        </authorList>
    </citation>
    <scope>NUCLEOTIDE SEQUENCE</scope>
</reference>
<dbReference type="SUPFAM" id="SSF48726">
    <property type="entry name" value="Immunoglobulin"/>
    <property type="match status" value="1"/>
</dbReference>
<dbReference type="InterPro" id="IPR007110">
    <property type="entry name" value="Ig-like_dom"/>
</dbReference>
<evidence type="ECO:0000259" key="1">
    <source>
        <dbReference type="PROSITE" id="PS50835"/>
    </source>
</evidence>
<comment type="caution">
    <text evidence="2">The sequence shown here is derived from an EMBL/GenBank/DDBJ whole genome shotgun (WGS) entry which is preliminary data.</text>
</comment>